<dbReference type="RefSeq" id="WP_219336888.1">
    <property type="nucleotide sequence ID" value="NZ_NDYN01000024.1"/>
</dbReference>
<proteinExistence type="predicted"/>
<feature type="non-terminal residue" evidence="4">
    <location>
        <position position="467"/>
    </location>
</feature>
<organism evidence="4 5">
    <name type="scientific">Campylobacter concisus</name>
    <dbReference type="NCBI Taxonomy" id="199"/>
    <lineage>
        <taxon>Bacteria</taxon>
        <taxon>Pseudomonadati</taxon>
        <taxon>Campylobacterota</taxon>
        <taxon>Epsilonproteobacteria</taxon>
        <taxon>Campylobacterales</taxon>
        <taxon>Campylobacteraceae</taxon>
        <taxon>Campylobacter</taxon>
    </lineage>
</organism>
<gene>
    <name evidence="4" type="ORF">B9N65_10740</name>
</gene>
<evidence type="ECO:0000259" key="2">
    <source>
        <dbReference type="Pfam" id="PF17936"/>
    </source>
</evidence>
<evidence type="ECO:0000256" key="1">
    <source>
        <dbReference type="SAM" id="MobiDB-lite"/>
    </source>
</evidence>
<feature type="compositionally biased region" description="Basic and acidic residues" evidence="1">
    <location>
        <begin position="128"/>
        <end position="138"/>
    </location>
</feature>
<dbReference type="AlphaFoldDB" id="A0A1Y5MDM8"/>
<feature type="region of interest" description="Disordered" evidence="1">
    <location>
        <begin position="119"/>
        <end position="198"/>
    </location>
</feature>
<reference evidence="4 5" key="1">
    <citation type="submission" date="2017-04" db="EMBL/GenBank/DDBJ databases">
        <title>Complete genome of Campylobacter concisus ATCC 33237T and draft genomes for an additional eight well characterized C. concisus strains.</title>
        <authorList>
            <person name="Cornelius A.J."/>
            <person name="Miller W.G."/>
            <person name="Lastovica A.J."/>
            <person name="On S.L."/>
            <person name="French N.P."/>
            <person name="Vandenberg O."/>
            <person name="Biggs P.J."/>
        </authorList>
    </citation>
    <scope>NUCLEOTIDE SEQUENCE [LARGE SCALE GENOMIC DNA]</scope>
    <source>
        <strain evidence="4 5">CCUG 19995</strain>
    </source>
</reference>
<dbReference type="InterPro" id="IPR044016">
    <property type="entry name" value="Big_13"/>
</dbReference>
<feature type="domain" description="Bacterial Ig" evidence="2">
    <location>
        <begin position="159"/>
        <end position="220"/>
    </location>
</feature>
<evidence type="ECO:0000259" key="3">
    <source>
        <dbReference type="Pfam" id="PF19077"/>
    </source>
</evidence>
<feature type="non-terminal residue" evidence="4">
    <location>
        <position position="1"/>
    </location>
</feature>
<sequence length="467" mass="49261">TKQGEHKFTAIAKNEFGTSVSSNEVTIDLDTIAPVIKEVTITPIDTAAKADDTAEATLIVGVTDTPHATIIAKDKDGNFLGKADANDKGGFVIDAKPVNPGDKLVFEVTDKAGNTSESEFKAGNLAHPNDHTAPKVDIDTVTPVDETNPSDGTPDKGIVKGKSDEPNAPVVVTDENGKTIGTGTTDDKGNFEITTDPIKPGDKVTVEVTDKAGNKGKDTETAGDMDIIHKDLPEAPVINEVIDNVKGYEEDTKVGNVLDVKGHLTNDSTPTIKGTAKAGSKVEIYDNGNKVGETTAKSDGSWEVTTTALTKDGEHKFTATAENKFGKSAPSNEATIDLDSIAPKLDNVKITPIDTNSKADDTAELTMGTGHTDEPNAEILFRDENNNIIGKGHANKVGDFVIQLDKAIQPGTPVFVQAIDKAGNVGTDRVEAGNIEHPNDHTAPSEPTITFVEDINPKDGKLNKAEN</sequence>
<dbReference type="InterPro" id="IPR013783">
    <property type="entry name" value="Ig-like_fold"/>
</dbReference>
<dbReference type="InterPro" id="IPR041498">
    <property type="entry name" value="Big_6"/>
</dbReference>
<protein>
    <recommendedName>
        <fullName evidence="6">Bacterial Ig-like domain-containing protein</fullName>
    </recommendedName>
</protein>
<dbReference type="NCBIfam" id="NF033510">
    <property type="entry name" value="Ca_tandemer"/>
    <property type="match status" value="2"/>
</dbReference>
<comment type="caution">
    <text evidence="4">The sequence shown here is derived from an EMBL/GenBank/DDBJ whole genome shotgun (WGS) entry which is preliminary data.</text>
</comment>
<evidence type="ECO:0000313" key="4">
    <source>
        <dbReference type="EMBL" id="OUT06700.1"/>
    </source>
</evidence>
<dbReference type="EMBL" id="NDYN01000024">
    <property type="protein sequence ID" value="OUT06700.1"/>
    <property type="molecule type" value="Genomic_DNA"/>
</dbReference>
<feature type="domain" description="Bacterial Ig" evidence="2">
    <location>
        <begin position="55"/>
        <end position="117"/>
    </location>
</feature>
<dbReference type="Proteomes" id="UP000196317">
    <property type="component" value="Unassembled WGS sequence"/>
</dbReference>
<evidence type="ECO:0008006" key="6">
    <source>
        <dbReference type="Google" id="ProtNLM"/>
    </source>
</evidence>
<dbReference type="Pfam" id="PF17936">
    <property type="entry name" value="Big_6"/>
    <property type="match status" value="3"/>
</dbReference>
<name>A0A1Y5MDM8_9BACT</name>
<feature type="domain" description="Bacterial Ig-like" evidence="3">
    <location>
        <begin position="263"/>
        <end position="339"/>
    </location>
</feature>
<accession>A0A1Y5MDM8</accession>
<feature type="domain" description="Bacterial Ig" evidence="2">
    <location>
        <begin position="369"/>
        <end position="427"/>
    </location>
</feature>
<feature type="compositionally biased region" description="Basic and acidic residues" evidence="1">
    <location>
        <begin position="153"/>
        <end position="165"/>
    </location>
</feature>
<dbReference type="Pfam" id="PF19077">
    <property type="entry name" value="Big_13"/>
    <property type="match status" value="1"/>
</dbReference>
<evidence type="ECO:0000313" key="5">
    <source>
        <dbReference type="Proteomes" id="UP000196317"/>
    </source>
</evidence>
<dbReference type="Gene3D" id="2.60.40.10">
    <property type="entry name" value="Immunoglobulins"/>
    <property type="match status" value="2"/>
</dbReference>